<keyword evidence="2" id="KW-1185">Reference proteome</keyword>
<proteinExistence type="predicted"/>
<dbReference type="Proteomes" id="UP000708208">
    <property type="component" value="Unassembled WGS sequence"/>
</dbReference>
<evidence type="ECO:0000313" key="2">
    <source>
        <dbReference type="Proteomes" id="UP000708208"/>
    </source>
</evidence>
<gene>
    <name evidence="1" type="ORF">AFUS01_LOCUS30737</name>
</gene>
<name>A0A8J2KT23_9HEXA</name>
<reference evidence="1" key="1">
    <citation type="submission" date="2021-06" db="EMBL/GenBank/DDBJ databases">
        <authorList>
            <person name="Hodson N. C."/>
            <person name="Mongue J. A."/>
            <person name="Jaron S. K."/>
        </authorList>
    </citation>
    <scope>NUCLEOTIDE SEQUENCE</scope>
</reference>
<protein>
    <submittedName>
        <fullName evidence="1">Uncharacterized protein</fullName>
    </submittedName>
</protein>
<evidence type="ECO:0000313" key="1">
    <source>
        <dbReference type="EMBL" id="CAG7820340.1"/>
    </source>
</evidence>
<accession>A0A8J2KT23</accession>
<comment type="caution">
    <text evidence="1">The sequence shown here is derived from an EMBL/GenBank/DDBJ whole genome shotgun (WGS) entry which is preliminary data.</text>
</comment>
<organism evidence="1 2">
    <name type="scientific">Allacma fusca</name>
    <dbReference type="NCBI Taxonomy" id="39272"/>
    <lineage>
        <taxon>Eukaryota</taxon>
        <taxon>Metazoa</taxon>
        <taxon>Ecdysozoa</taxon>
        <taxon>Arthropoda</taxon>
        <taxon>Hexapoda</taxon>
        <taxon>Collembola</taxon>
        <taxon>Symphypleona</taxon>
        <taxon>Sminthuridae</taxon>
        <taxon>Allacma</taxon>
    </lineage>
</organism>
<sequence length="96" mass="11416">MDCQNKYFQASNFPTICVELIWRKQLYLEFLVWRNPQAWKDNLHLQSRSALRKKASGSTEIELLVDEERVVKEAPRFIFIFSKFGWQSNTPCSFNP</sequence>
<dbReference type="AlphaFoldDB" id="A0A8J2KT23"/>
<dbReference type="EMBL" id="CAJVCH010475871">
    <property type="protein sequence ID" value="CAG7820340.1"/>
    <property type="molecule type" value="Genomic_DNA"/>
</dbReference>